<protein>
    <submittedName>
        <fullName evidence="2">Unannotated protein</fullName>
    </submittedName>
</protein>
<gene>
    <name evidence="2" type="ORF">UFOPK2761_00653</name>
</gene>
<reference evidence="2" key="1">
    <citation type="submission" date="2020-05" db="EMBL/GenBank/DDBJ databases">
        <authorList>
            <person name="Chiriac C."/>
            <person name="Salcher M."/>
            <person name="Ghai R."/>
            <person name="Kavagutti S V."/>
        </authorList>
    </citation>
    <scope>NUCLEOTIDE SEQUENCE</scope>
</reference>
<accession>A0A6J6SE71</accession>
<dbReference type="AlphaFoldDB" id="A0A6J6SE71"/>
<name>A0A6J6SE71_9ZZZZ</name>
<keyword evidence="1" id="KW-0175">Coiled coil</keyword>
<feature type="coiled-coil region" evidence="1">
    <location>
        <begin position="49"/>
        <end position="76"/>
    </location>
</feature>
<evidence type="ECO:0000313" key="2">
    <source>
        <dbReference type="EMBL" id="CAB4732958.1"/>
    </source>
</evidence>
<proteinExistence type="predicted"/>
<dbReference type="EMBL" id="CAEZYQ010000003">
    <property type="protein sequence ID" value="CAB4732958.1"/>
    <property type="molecule type" value="Genomic_DNA"/>
</dbReference>
<organism evidence="2">
    <name type="scientific">freshwater metagenome</name>
    <dbReference type="NCBI Taxonomy" id="449393"/>
    <lineage>
        <taxon>unclassified sequences</taxon>
        <taxon>metagenomes</taxon>
        <taxon>ecological metagenomes</taxon>
    </lineage>
</organism>
<evidence type="ECO:0000256" key="1">
    <source>
        <dbReference type="SAM" id="Coils"/>
    </source>
</evidence>
<sequence>MTKLSMTMAAPAARSAAYRDHSDLMSKLKDVLPTLVHAQLDSVRREISVTQLTADLEKANNTIAEERARREAAELELEHVANYARELHWLLKPEYEAALRERTEKVRPLRPVPAPDPEA</sequence>